<accession>A0ABV3RGT2</accession>
<feature type="region of interest" description="Disordered" evidence="1">
    <location>
        <begin position="1"/>
        <end position="46"/>
    </location>
</feature>
<feature type="region of interest" description="Disordered" evidence="1">
    <location>
        <begin position="161"/>
        <end position="187"/>
    </location>
</feature>
<evidence type="ECO:0000256" key="1">
    <source>
        <dbReference type="SAM" id="MobiDB-lite"/>
    </source>
</evidence>
<evidence type="ECO:0000313" key="2">
    <source>
        <dbReference type="EMBL" id="MEW9857052.1"/>
    </source>
</evidence>
<gene>
    <name evidence="2" type="ORF">ABUH87_18155</name>
</gene>
<feature type="compositionally biased region" description="Polar residues" evidence="1">
    <location>
        <begin position="128"/>
        <end position="140"/>
    </location>
</feature>
<organism evidence="2 3">
    <name type="scientific">Novosphingobium rhizovicinum</name>
    <dbReference type="NCBI Taxonomy" id="3228928"/>
    <lineage>
        <taxon>Bacteria</taxon>
        <taxon>Pseudomonadati</taxon>
        <taxon>Pseudomonadota</taxon>
        <taxon>Alphaproteobacteria</taxon>
        <taxon>Sphingomonadales</taxon>
        <taxon>Sphingomonadaceae</taxon>
        <taxon>Novosphingobium</taxon>
    </lineage>
</organism>
<feature type="region of interest" description="Disordered" evidence="1">
    <location>
        <begin position="127"/>
        <end position="147"/>
    </location>
</feature>
<sequence length="187" mass="19533">MENHQEGSGIKDELREDTGRVKHAASERLQSEADTRKGQVAGQAHAVSSALNNAAREMGSDTPGWVKSALEQGARSIDQLAQAVEGKDSSQLAGDVQQFARQRPGSFLAGCALLGFAASRVFKAGGAHQSQTTRGTTPASHENDPLYEPYALGTAAESRPMMDFGNANAGSAPVATQSTGHTSGRLL</sequence>
<comment type="caution">
    <text evidence="2">The sequence shown here is derived from an EMBL/GenBank/DDBJ whole genome shotgun (WGS) entry which is preliminary data.</text>
</comment>
<feature type="compositionally biased region" description="Basic and acidic residues" evidence="1">
    <location>
        <begin position="1"/>
        <end position="37"/>
    </location>
</feature>
<dbReference type="Proteomes" id="UP001556118">
    <property type="component" value="Unassembled WGS sequence"/>
</dbReference>
<name>A0ABV3RGT2_9SPHN</name>
<dbReference type="RefSeq" id="WP_367775535.1">
    <property type="nucleotide sequence ID" value="NZ_JBFNXR010000054.1"/>
</dbReference>
<protein>
    <recommendedName>
        <fullName evidence="4">Nutrient deprivation-induced protein</fullName>
    </recommendedName>
</protein>
<evidence type="ECO:0008006" key="4">
    <source>
        <dbReference type="Google" id="ProtNLM"/>
    </source>
</evidence>
<reference evidence="2 3" key="1">
    <citation type="submission" date="2024-06" db="EMBL/GenBank/DDBJ databases">
        <title>Novosphingobium rhizovicinus M1R2S20.</title>
        <authorList>
            <person name="Sun J.-Q."/>
        </authorList>
    </citation>
    <scope>NUCLEOTIDE SEQUENCE [LARGE SCALE GENOMIC DNA]</scope>
    <source>
        <strain evidence="2 3">M1R2S20</strain>
    </source>
</reference>
<proteinExistence type="predicted"/>
<keyword evidence="3" id="KW-1185">Reference proteome</keyword>
<feature type="compositionally biased region" description="Polar residues" evidence="1">
    <location>
        <begin position="174"/>
        <end position="187"/>
    </location>
</feature>
<dbReference type="EMBL" id="JBFNXR010000054">
    <property type="protein sequence ID" value="MEW9857052.1"/>
    <property type="molecule type" value="Genomic_DNA"/>
</dbReference>
<evidence type="ECO:0000313" key="3">
    <source>
        <dbReference type="Proteomes" id="UP001556118"/>
    </source>
</evidence>